<reference evidence="2" key="3">
    <citation type="journal article" date="2022" name="BMC Genomics">
        <title>Comparative genome analysis of mycobacteria focusing on tRNA and non-coding RNA.</title>
        <authorList>
            <person name="Behra P.R.K."/>
            <person name="Pettersson B.M.F."/>
            <person name="Ramesh M."/>
            <person name="Das S."/>
            <person name="Dasgupta S."/>
            <person name="Kirsebom L.A."/>
        </authorList>
    </citation>
    <scope>NUCLEOTIDE SEQUENCE</scope>
    <source>
        <strain evidence="2">CCUG 55640</strain>
    </source>
</reference>
<sequence>MEIAAGPSDVAVASLSAAAQSHADYGSTLNDDKAFKSGGLRRDRAPGFPTPAPRAAWTPASPSPAAWPPRAGEKCCRVSAGVLAGQDLLAHLCVCRC</sequence>
<evidence type="ECO:0000256" key="1">
    <source>
        <dbReference type="SAM" id="MobiDB-lite"/>
    </source>
</evidence>
<feature type="region of interest" description="Disordered" evidence="1">
    <location>
        <begin position="36"/>
        <end position="64"/>
    </location>
</feature>
<evidence type="ECO:0000313" key="4">
    <source>
        <dbReference type="Proteomes" id="UP000192319"/>
    </source>
</evidence>
<evidence type="ECO:0000313" key="2">
    <source>
        <dbReference type="EMBL" id="MCV7379603.1"/>
    </source>
</evidence>
<reference evidence="3 4" key="1">
    <citation type="submission" date="2017-02" db="EMBL/GenBank/DDBJ databases">
        <title>The new phylogeny of genus Mycobacterium.</title>
        <authorList>
            <person name="Tortoli E."/>
            <person name="Trovato A."/>
            <person name="Cirillo D.M."/>
        </authorList>
    </citation>
    <scope>NUCLEOTIDE SEQUENCE [LARGE SCALE GENOMIC DNA]</scope>
    <source>
        <strain evidence="3 4">DSM 45230</strain>
    </source>
</reference>
<evidence type="ECO:0000313" key="5">
    <source>
        <dbReference type="Proteomes" id="UP001141650"/>
    </source>
</evidence>
<keyword evidence="4" id="KW-1185">Reference proteome</keyword>
<protein>
    <submittedName>
        <fullName evidence="2">Uncharacterized protein</fullName>
    </submittedName>
</protein>
<comment type="caution">
    <text evidence="2">The sequence shown here is derived from an EMBL/GenBank/DDBJ whole genome shotgun (WGS) entry which is preliminary data.</text>
</comment>
<reference evidence="2" key="2">
    <citation type="submission" date="2020-07" db="EMBL/GenBank/DDBJ databases">
        <authorList>
            <person name="Pettersson B.M.F."/>
            <person name="Behra P.R.K."/>
            <person name="Ramesh M."/>
            <person name="Das S."/>
            <person name="Dasgupta S."/>
            <person name="Kirsebom L.A."/>
        </authorList>
    </citation>
    <scope>NUCLEOTIDE SEQUENCE</scope>
    <source>
        <strain evidence="2">CCUG 55640</strain>
    </source>
</reference>
<dbReference type="Proteomes" id="UP001141650">
    <property type="component" value="Unassembled WGS sequence"/>
</dbReference>
<dbReference type="Proteomes" id="UP000192319">
    <property type="component" value="Unassembled WGS sequence"/>
</dbReference>
<dbReference type="EMBL" id="JACKVH010000012">
    <property type="protein sequence ID" value="MCV7379603.1"/>
    <property type="molecule type" value="Genomic_DNA"/>
</dbReference>
<gene>
    <name evidence="3" type="ORF">BST11_11325</name>
    <name evidence="2" type="ORF">H7K38_13195</name>
</gene>
<dbReference type="RefSeq" id="WP_083138067.1">
    <property type="nucleotide sequence ID" value="NZ_JACKVH010000012.1"/>
</dbReference>
<accession>A0AA41XPA5</accession>
<proteinExistence type="predicted"/>
<name>A0AA41XPA5_9MYCO</name>
<evidence type="ECO:0000313" key="3">
    <source>
        <dbReference type="EMBL" id="OQZ90754.1"/>
    </source>
</evidence>
<dbReference type="AlphaFoldDB" id="A0AA41XPA5"/>
<dbReference type="EMBL" id="MVHD01000015">
    <property type="protein sequence ID" value="OQZ90754.1"/>
    <property type="molecule type" value="Genomic_DNA"/>
</dbReference>
<organism evidence="2 5">
    <name type="scientific">Mycobacterium alsense</name>
    <dbReference type="NCBI Taxonomy" id="324058"/>
    <lineage>
        <taxon>Bacteria</taxon>
        <taxon>Bacillati</taxon>
        <taxon>Actinomycetota</taxon>
        <taxon>Actinomycetes</taxon>
        <taxon>Mycobacteriales</taxon>
        <taxon>Mycobacteriaceae</taxon>
        <taxon>Mycobacterium</taxon>
    </lineage>
</organism>
<feature type="compositionally biased region" description="Basic and acidic residues" evidence="1">
    <location>
        <begin position="36"/>
        <end position="45"/>
    </location>
</feature>